<organism evidence="2 3">
    <name type="scientific">Athelia psychrophila</name>
    <dbReference type="NCBI Taxonomy" id="1759441"/>
    <lineage>
        <taxon>Eukaryota</taxon>
        <taxon>Fungi</taxon>
        <taxon>Dikarya</taxon>
        <taxon>Basidiomycota</taxon>
        <taxon>Agaricomycotina</taxon>
        <taxon>Agaricomycetes</taxon>
        <taxon>Agaricomycetidae</taxon>
        <taxon>Atheliales</taxon>
        <taxon>Atheliaceae</taxon>
        <taxon>Athelia</taxon>
    </lineage>
</organism>
<gene>
    <name evidence="2" type="ORF">FIBSPDRAFT_964271</name>
</gene>
<dbReference type="Proteomes" id="UP000076532">
    <property type="component" value="Unassembled WGS sequence"/>
</dbReference>
<proteinExistence type="predicted"/>
<evidence type="ECO:0000256" key="1">
    <source>
        <dbReference type="SAM" id="MobiDB-lite"/>
    </source>
</evidence>
<keyword evidence="3" id="KW-1185">Reference proteome</keyword>
<dbReference type="AlphaFoldDB" id="A0A165XXT0"/>
<reference evidence="2 3" key="1">
    <citation type="journal article" date="2016" name="Mol. Biol. Evol.">
        <title>Comparative Genomics of Early-Diverging Mushroom-Forming Fungi Provides Insights into the Origins of Lignocellulose Decay Capabilities.</title>
        <authorList>
            <person name="Nagy L.G."/>
            <person name="Riley R."/>
            <person name="Tritt A."/>
            <person name="Adam C."/>
            <person name="Daum C."/>
            <person name="Floudas D."/>
            <person name="Sun H."/>
            <person name="Yadav J.S."/>
            <person name="Pangilinan J."/>
            <person name="Larsson K.H."/>
            <person name="Matsuura K."/>
            <person name="Barry K."/>
            <person name="Labutti K."/>
            <person name="Kuo R."/>
            <person name="Ohm R.A."/>
            <person name="Bhattacharya S.S."/>
            <person name="Shirouzu T."/>
            <person name="Yoshinaga Y."/>
            <person name="Martin F.M."/>
            <person name="Grigoriev I.V."/>
            <person name="Hibbett D.S."/>
        </authorList>
    </citation>
    <scope>NUCLEOTIDE SEQUENCE [LARGE SCALE GENOMIC DNA]</scope>
    <source>
        <strain evidence="2 3">CBS 109695</strain>
    </source>
</reference>
<accession>A0A165XXT0</accession>
<feature type="compositionally biased region" description="Polar residues" evidence="1">
    <location>
        <begin position="148"/>
        <end position="171"/>
    </location>
</feature>
<evidence type="ECO:0000313" key="3">
    <source>
        <dbReference type="Proteomes" id="UP000076532"/>
    </source>
</evidence>
<name>A0A165XXT0_9AGAM</name>
<feature type="region of interest" description="Disordered" evidence="1">
    <location>
        <begin position="125"/>
        <end position="171"/>
    </location>
</feature>
<sequence length="171" mass="18990">MSPPPSCARNAHPGSLVLLGPPARARYTRVFPGSSPMRAGNFRSSSAPCSLNRGRPQVLVRLRRYKGQVRGHDQGGYRRPTEGRARSSRGCVWCRELVIPERRRRTPEIINVDELEDDIVPRPRQRCRVNRPDDRDAIVISDNEAHTGPSQSRANQSPDAVTPANPTAAPQ</sequence>
<dbReference type="EMBL" id="KV417709">
    <property type="protein sequence ID" value="KZP09004.1"/>
    <property type="molecule type" value="Genomic_DNA"/>
</dbReference>
<protein>
    <submittedName>
        <fullName evidence="2">Uncharacterized protein</fullName>
    </submittedName>
</protein>
<evidence type="ECO:0000313" key="2">
    <source>
        <dbReference type="EMBL" id="KZP09004.1"/>
    </source>
</evidence>